<dbReference type="Pfam" id="PF02318">
    <property type="entry name" value="FYVE_2"/>
    <property type="match status" value="1"/>
</dbReference>
<keyword evidence="8" id="KW-1185">Reference proteome</keyword>
<reference evidence="7" key="1">
    <citation type="submission" date="2021-02" db="EMBL/GenBank/DDBJ databases">
        <authorList>
            <person name="Nowell W R."/>
        </authorList>
    </citation>
    <scope>NUCLEOTIDE SEQUENCE</scope>
</reference>
<gene>
    <name evidence="7" type="ORF">OVN521_LOCUS3849</name>
</gene>
<feature type="domain" description="RabBD" evidence="6">
    <location>
        <begin position="19"/>
        <end position="139"/>
    </location>
</feature>
<feature type="region of interest" description="Disordered" evidence="4">
    <location>
        <begin position="1389"/>
        <end position="1438"/>
    </location>
</feature>
<feature type="compositionally biased region" description="Polar residues" evidence="4">
    <location>
        <begin position="1421"/>
        <end position="1438"/>
    </location>
</feature>
<dbReference type="PANTHER" id="PTHR14555:SF3">
    <property type="entry name" value="RABBD DOMAIN-CONTAINING PROTEIN"/>
    <property type="match status" value="1"/>
</dbReference>
<dbReference type="Pfam" id="PF07679">
    <property type="entry name" value="I-set"/>
    <property type="match status" value="2"/>
</dbReference>
<name>A0A819BE60_9BILA</name>
<dbReference type="GO" id="GO:0003779">
    <property type="term" value="F:actin binding"/>
    <property type="evidence" value="ECO:0007669"/>
    <property type="project" value="TreeGrafter"/>
</dbReference>
<evidence type="ECO:0000313" key="8">
    <source>
        <dbReference type="Proteomes" id="UP000663866"/>
    </source>
</evidence>
<dbReference type="InterPro" id="IPR036179">
    <property type="entry name" value="Ig-like_dom_sf"/>
</dbReference>
<organism evidence="7 8">
    <name type="scientific">Rotaria magnacalcarata</name>
    <dbReference type="NCBI Taxonomy" id="392030"/>
    <lineage>
        <taxon>Eukaryota</taxon>
        <taxon>Metazoa</taxon>
        <taxon>Spiralia</taxon>
        <taxon>Gnathifera</taxon>
        <taxon>Rotifera</taxon>
        <taxon>Eurotatoria</taxon>
        <taxon>Bdelloidea</taxon>
        <taxon>Philodinida</taxon>
        <taxon>Philodinidae</taxon>
        <taxon>Rotaria</taxon>
    </lineage>
</organism>
<dbReference type="SMART" id="SM00408">
    <property type="entry name" value="IGc2"/>
    <property type="match status" value="2"/>
</dbReference>
<evidence type="ECO:0000256" key="3">
    <source>
        <dbReference type="SAM" id="Coils"/>
    </source>
</evidence>
<dbReference type="PANTHER" id="PTHR14555">
    <property type="entry name" value="MYELIN-ASSOCIATED OLIGODENDROCYTIC BASIC PROTEIN MOBP -RELATED"/>
    <property type="match status" value="1"/>
</dbReference>
<comment type="caution">
    <text evidence="7">The sequence shown here is derived from an EMBL/GenBank/DDBJ whole genome shotgun (WGS) entry which is preliminary data.</text>
</comment>
<dbReference type="FunFam" id="3.30.40.10:FF:000018">
    <property type="entry name" value="Synaptotagmin-like 5, isoform CRA_a"/>
    <property type="match status" value="1"/>
</dbReference>
<feature type="region of interest" description="Disordered" evidence="4">
    <location>
        <begin position="1068"/>
        <end position="1090"/>
    </location>
</feature>
<keyword evidence="3" id="KW-0175">Coiled coil</keyword>
<dbReference type="SMART" id="SM00409">
    <property type="entry name" value="IG"/>
    <property type="match status" value="2"/>
</dbReference>
<dbReference type="InterPro" id="IPR003599">
    <property type="entry name" value="Ig_sub"/>
</dbReference>
<accession>A0A819BE60</accession>
<dbReference type="SUPFAM" id="SSF57903">
    <property type="entry name" value="FYVE/PHD zinc finger"/>
    <property type="match status" value="1"/>
</dbReference>
<dbReference type="InterPro" id="IPR013098">
    <property type="entry name" value="Ig_I-set"/>
</dbReference>
<feature type="compositionally biased region" description="Low complexity" evidence="4">
    <location>
        <begin position="478"/>
        <end position="496"/>
    </location>
</feature>
<evidence type="ECO:0000259" key="6">
    <source>
        <dbReference type="PROSITE" id="PS50916"/>
    </source>
</evidence>
<feature type="domain" description="Ig-like" evidence="5">
    <location>
        <begin position="856"/>
        <end position="943"/>
    </location>
</feature>
<feature type="coiled-coil region" evidence="3">
    <location>
        <begin position="44"/>
        <end position="71"/>
    </location>
</feature>
<dbReference type="InterPro" id="IPR013783">
    <property type="entry name" value="Ig-like_fold"/>
</dbReference>
<dbReference type="SUPFAM" id="SSF48726">
    <property type="entry name" value="Immunoglobulin"/>
    <property type="match status" value="2"/>
</dbReference>
<dbReference type="PROSITE" id="PS50835">
    <property type="entry name" value="IG_LIKE"/>
    <property type="match status" value="2"/>
</dbReference>
<dbReference type="Gene3D" id="3.30.40.10">
    <property type="entry name" value="Zinc/RING finger domain, C3HC4 (zinc finger)"/>
    <property type="match status" value="1"/>
</dbReference>
<evidence type="ECO:0000313" key="7">
    <source>
        <dbReference type="EMBL" id="CAF3800628.1"/>
    </source>
</evidence>
<dbReference type="InterPro" id="IPR007110">
    <property type="entry name" value="Ig-like_dom"/>
</dbReference>
<feature type="compositionally biased region" description="Basic and acidic residues" evidence="4">
    <location>
        <begin position="511"/>
        <end position="525"/>
    </location>
</feature>
<dbReference type="InterPro" id="IPR011011">
    <property type="entry name" value="Znf_FYVE_PHD"/>
</dbReference>
<feature type="compositionally biased region" description="Polar residues" evidence="4">
    <location>
        <begin position="1075"/>
        <end position="1088"/>
    </location>
</feature>
<dbReference type="FunFam" id="2.60.40.10:FF:000032">
    <property type="entry name" value="palladin isoform X1"/>
    <property type="match status" value="1"/>
</dbReference>
<dbReference type="InterPro" id="IPR013083">
    <property type="entry name" value="Znf_RING/FYVE/PHD"/>
</dbReference>
<dbReference type="GO" id="GO:0017022">
    <property type="term" value="F:myosin binding"/>
    <property type="evidence" value="ECO:0007669"/>
    <property type="project" value="TreeGrafter"/>
</dbReference>
<evidence type="ECO:0000256" key="1">
    <source>
        <dbReference type="ARBA" id="ARBA00023157"/>
    </source>
</evidence>
<feature type="compositionally biased region" description="Polar residues" evidence="4">
    <location>
        <begin position="1390"/>
        <end position="1413"/>
    </location>
</feature>
<evidence type="ECO:0000256" key="2">
    <source>
        <dbReference type="ARBA" id="ARBA00023319"/>
    </source>
</evidence>
<dbReference type="EMBL" id="CAJOBG010000342">
    <property type="protein sequence ID" value="CAF3800628.1"/>
    <property type="molecule type" value="Genomic_DNA"/>
</dbReference>
<dbReference type="InterPro" id="IPR010911">
    <property type="entry name" value="Rab_BD"/>
</dbReference>
<evidence type="ECO:0000259" key="5">
    <source>
        <dbReference type="PROSITE" id="PS50835"/>
    </source>
</evidence>
<feature type="region of interest" description="Disordered" evidence="4">
    <location>
        <begin position="1233"/>
        <end position="1306"/>
    </location>
</feature>
<protein>
    <submittedName>
        <fullName evidence="7">Uncharacterized protein</fullName>
    </submittedName>
</protein>
<feature type="region of interest" description="Disordered" evidence="4">
    <location>
        <begin position="469"/>
        <end position="560"/>
    </location>
</feature>
<dbReference type="GO" id="GO:0031267">
    <property type="term" value="F:small GTPase binding"/>
    <property type="evidence" value="ECO:0007669"/>
    <property type="project" value="InterPro"/>
</dbReference>
<feature type="compositionally biased region" description="Polar residues" evidence="4">
    <location>
        <begin position="497"/>
        <end position="510"/>
    </location>
</feature>
<dbReference type="Proteomes" id="UP000663866">
    <property type="component" value="Unassembled WGS sequence"/>
</dbReference>
<keyword evidence="2" id="KW-0393">Immunoglobulin domain</keyword>
<dbReference type="InterPro" id="IPR003598">
    <property type="entry name" value="Ig_sub2"/>
</dbReference>
<proteinExistence type="predicted"/>
<dbReference type="GO" id="GO:0030864">
    <property type="term" value="C:cortical actin cytoskeleton"/>
    <property type="evidence" value="ECO:0007669"/>
    <property type="project" value="TreeGrafter"/>
</dbReference>
<evidence type="ECO:0000256" key="4">
    <source>
        <dbReference type="SAM" id="MobiDB-lite"/>
    </source>
</evidence>
<dbReference type="PROSITE" id="PS50916">
    <property type="entry name" value="RABBD"/>
    <property type="match status" value="1"/>
</dbReference>
<dbReference type="Gene3D" id="2.60.40.10">
    <property type="entry name" value="Immunoglobulins"/>
    <property type="match status" value="2"/>
</dbReference>
<sequence length="1520" mass="172132">MTRNSSLSEPDSRSISSRASNLSVLNDDECKRILAVLDRDFQLRQKEYKRIEGLKKQIRQESERVEYLSNSKEFNLERCITCFKQFRFIFNSKELCSECKLFVCHDCSIYTPVTKTWTCKSCLKLKELQVLSSSWFYDEVSKKHKRCGSAKVIRELHKREREFVFITMASLLEQLPPFGDNNDIENNIPKSFLNVLQELYHDGRLTSWKVRGQGDVLSVRLTWLDPNHRNACIKAKARQHLADLDEIEEDPDCETFPTGSVVSYVTYDKNVKRELNEYSTRLSLLVDKLQADLAERNVQNNHHSLRGKITTIIRRGGKEGLKAHQQQIATEICRSRVAISGPLRPLLQVLYALQTILISIPSVATIITLYILLFQRTYSSSKPLNSILDHTGSNPKSNSTHEGDLHNLLVQETEKVLQTNLQNFQKALTAPNSSINKNNFDQKLAQNIFDKCVSKEIFQELPEVIETSAPTLESQRQSSNTSSLTSLTKPSTFPPTWSNTSPRTSTTSWEIKSRNDNIRKIRVPKDSIVNEQDDTEKVDENREQIRHSTSRTQPTTATESIELANGLRLDLSSLDGEISNSKDNRHSHDSDFEAINRSIARVGEWQTNFTLVESKTSSHSGEETPRSTRGSVFLTIPISDNKYSSPRVGDKPLEDLADDDLYANESSSSYPIPINTTTIGEQSQFSDNDSTNIRKFFPLPANLLLQNHSSCSFRRPSYTYESDNESITSSIPSLTDMKTSVNEEKFRMDPNIMDPKFVVRPKDTTTRCGETAKFKVKVTGTGPVDVFWFRFGTDDEIVNDEKYQLSHDDMFHYLKIYSTNKDDQGAYLCVIANDKAQNVDMVKLFVKDNKRSFNPPKIIQEYSDADVNEGSPLALKCKLDLGYPKARILWYKENTLIQPNGHYKLYYYGNGQHALHVDEATIEEDNGTFTCLALNAAGRVQITADVFVHEKEVIDIPRDSPKVKHHDRVLKNKKTSSEIVTMNHNDDEAPTISRSISPLQRSAVSDNEEQDNAKRFMDKFKNDRSSKLLENWRNLYEASVNSLQSDDEEPNAIMPQPFYLNQQSSIETPLKESPRSSILLPQSDSNPGKSKWAIRLPELLNTTVGPDRQKRDSTRRHTTNIVLDQEQQQQSAFIPQNKAINPLSQSLSATPMSTNVDDDRPSSPLVKHLRQKFDRMTANNLINEQNRLQSQSQTGLSKMHRVGNKEGDAAYPLLPDNRSLSGENNDKEVASLTCRGLTVNSGDRSVQKPRPMLPVRLSNPTDSTKKSSIRSASSDNKTTIDNDGHQRGKTSPPISYPKHSHSSRSTTSVVKDIIGGSGGGGATLVYDSLIQDNNTLHTTIPLLQNDYYPNHHHQQQRKEHVRIEETAQSLKTNLISKTNTNTNLLILTGRQLQSNSSHNTNPINTKTQDNPTISDDDETKNQQNSLSTKDSLNRSTSMSDNFSISAKHVQHKSNGTSLDLNLHMSSDPLATPVGRKSVLARAELWDRRISTNDTETNIQLTTYDIEQWSTEFEKIQNQIK</sequence>
<keyword evidence="1" id="KW-1015">Disulfide bond</keyword>
<dbReference type="GO" id="GO:0006886">
    <property type="term" value="P:intracellular protein transport"/>
    <property type="evidence" value="ECO:0007669"/>
    <property type="project" value="InterPro"/>
</dbReference>
<dbReference type="FunFam" id="2.60.40.10:FF:000107">
    <property type="entry name" value="Myosin, light chain kinase a"/>
    <property type="match status" value="1"/>
</dbReference>
<feature type="domain" description="Ig-like" evidence="5">
    <location>
        <begin position="755"/>
        <end position="840"/>
    </location>
</feature>
<dbReference type="InterPro" id="IPR041282">
    <property type="entry name" value="FYVE_2"/>
</dbReference>
<dbReference type="InterPro" id="IPR051745">
    <property type="entry name" value="Intracell_Transport_Effector"/>
</dbReference>
<feature type="region of interest" description="Disordered" evidence="4">
    <location>
        <begin position="1206"/>
        <end position="1225"/>
    </location>
</feature>
<feature type="compositionally biased region" description="Polar residues" evidence="4">
    <location>
        <begin position="550"/>
        <end position="559"/>
    </location>
</feature>